<proteinExistence type="predicted"/>
<gene>
    <name evidence="1" type="ORF">DPEC_G00229740</name>
</gene>
<comment type="caution">
    <text evidence="1">The sequence shown here is derived from an EMBL/GenBank/DDBJ whole genome shotgun (WGS) entry which is preliminary data.</text>
</comment>
<reference evidence="1" key="1">
    <citation type="submission" date="2021-05" db="EMBL/GenBank/DDBJ databases">
        <authorList>
            <person name="Pan Q."/>
            <person name="Jouanno E."/>
            <person name="Zahm M."/>
            <person name="Klopp C."/>
            <person name="Cabau C."/>
            <person name="Louis A."/>
            <person name="Berthelot C."/>
            <person name="Parey E."/>
            <person name="Roest Crollius H."/>
            <person name="Montfort J."/>
            <person name="Robinson-Rechavi M."/>
            <person name="Bouchez O."/>
            <person name="Lampietro C."/>
            <person name="Lopez Roques C."/>
            <person name="Donnadieu C."/>
            <person name="Postlethwait J."/>
            <person name="Bobe J."/>
            <person name="Dillon D."/>
            <person name="Chandos A."/>
            <person name="von Hippel F."/>
            <person name="Guiguen Y."/>
        </authorList>
    </citation>
    <scope>NUCLEOTIDE SEQUENCE</scope>
    <source>
        <strain evidence="1">YG-Jan2019</strain>
    </source>
</reference>
<protein>
    <submittedName>
        <fullName evidence="1">Uncharacterized protein</fullName>
    </submittedName>
</protein>
<dbReference type="EMBL" id="CM055746">
    <property type="protein sequence ID" value="KAJ7997507.1"/>
    <property type="molecule type" value="Genomic_DNA"/>
</dbReference>
<accession>A0ACC2G1N9</accession>
<keyword evidence="2" id="KW-1185">Reference proteome</keyword>
<evidence type="ECO:0000313" key="1">
    <source>
        <dbReference type="EMBL" id="KAJ7997507.1"/>
    </source>
</evidence>
<dbReference type="Proteomes" id="UP001157502">
    <property type="component" value="Chromosome 19"/>
</dbReference>
<name>A0ACC2G1N9_DALPE</name>
<organism evidence="1 2">
    <name type="scientific">Dallia pectoralis</name>
    <name type="common">Alaska blackfish</name>
    <dbReference type="NCBI Taxonomy" id="75939"/>
    <lineage>
        <taxon>Eukaryota</taxon>
        <taxon>Metazoa</taxon>
        <taxon>Chordata</taxon>
        <taxon>Craniata</taxon>
        <taxon>Vertebrata</taxon>
        <taxon>Euteleostomi</taxon>
        <taxon>Actinopterygii</taxon>
        <taxon>Neopterygii</taxon>
        <taxon>Teleostei</taxon>
        <taxon>Protacanthopterygii</taxon>
        <taxon>Esociformes</taxon>
        <taxon>Umbridae</taxon>
        <taxon>Dallia</taxon>
    </lineage>
</organism>
<sequence>MIPGVSSSSWPSLSVLIVALLLSSGQCQDVCRAQDGEKGAPGAPGRDGRPGVKGEKGEPALHLETELPRLQRGPKGSRGPPGDMGPKGLAGDLGPQGPSGPQGEPGPAGRAGVSSLQQIAAFSVMSNSTKYPPWNRVLTYTNSITSSSLINLATGYFTCSTAGIYYFVFHAETKVSMCLYLKSDSLGEKKLGFCDYNNRANFRNNAQVLSGGAVLELAKGHRVWLEPFKDKQPDSVKTDMKEKKIVFNGFMLFKK</sequence>
<evidence type="ECO:0000313" key="2">
    <source>
        <dbReference type="Proteomes" id="UP001157502"/>
    </source>
</evidence>